<evidence type="ECO:0000313" key="2">
    <source>
        <dbReference type="Proteomes" id="UP000547931"/>
    </source>
</evidence>
<name>A0A7X5QMC4_9GAMM</name>
<dbReference type="AlphaFoldDB" id="A0A7X5QMC4"/>
<dbReference type="Proteomes" id="UP000547931">
    <property type="component" value="Unassembled WGS sequence"/>
</dbReference>
<organism evidence="1 2">
    <name type="scientific">Photorhabdus stackebrandtii</name>
    <dbReference type="NCBI Taxonomy" id="1123042"/>
    <lineage>
        <taxon>Bacteria</taxon>
        <taxon>Pseudomonadati</taxon>
        <taxon>Pseudomonadota</taxon>
        <taxon>Gammaproteobacteria</taxon>
        <taxon>Enterobacterales</taxon>
        <taxon>Morganellaceae</taxon>
        <taxon>Photorhabdus</taxon>
    </lineage>
</organism>
<dbReference type="EMBL" id="PUJV01000010">
    <property type="protein sequence ID" value="NHB96966.1"/>
    <property type="molecule type" value="Genomic_DNA"/>
</dbReference>
<accession>A0A7X5QMC4</accession>
<comment type="caution">
    <text evidence="1">The sequence shown here is derived from an EMBL/GenBank/DDBJ whole genome shotgun (WGS) entry which is preliminary data.</text>
</comment>
<gene>
    <name evidence="1" type="ORF">C5470_11305</name>
</gene>
<keyword evidence="2" id="KW-1185">Reference proteome</keyword>
<protein>
    <submittedName>
        <fullName evidence="1">Uncharacterized protein</fullName>
    </submittedName>
</protein>
<reference evidence="1 2" key="1">
    <citation type="submission" date="2018-02" db="EMBL/GenBank/DDBJ databases">
        <authorList>
            <person name="Machado R.A."/>
        </authorList>
    </citation>
    <scope>NUCLEOTIDE SEQUENCE [LARGE SCALE GENOMIC DNA]</scope>
    <source>
        <strain evidence="1 2">DSM 23271</strain>
    </source>
</reference>
<sequence>MEGFIGDSVFFTQTHAVKLPVQVSDGGAVSFAQCGNQTENQKQRPNISEPFHKATSAGGFFKKNVTEEWH</sequence>
<proteinExistence type="predicted"/>
<evidence type="ECO:0000313" key="1">
    <source>
        <dbReference type="EMBL" id="NHB96966.1"/>
    </source>
</evidence>